<dbReference type="Proteomes" id="UP000824881">
    <property type="component" value="Unassembled WGS sequence"/>
</dbReference>
<comment type="caution">
    <text evidence="1">The sequence shown here is derived from an EMBL/GenBank/DDBJ whole genome shotgun (WGS) entry which is preliminary data.</text>
</comment>
<sequence>MSRRPTPNVTPFIPPLNTPEAPPSAAPPPVPSPGGPLAGWASLPQNPNNYPPFYPSTPYTTTPFVPSLGMSAHGTPVIPMGSYTPAAPPSAAIPPMQPGLSADYIGYPSMGPTPAWGPPAPLPGGPPPGTPWSAPATAFQQPPGTPWGGMAPQGYQPFHQQQPQHQSMAAAFPGMGGMMGGPPPPQMQQPPMARPQAAATWGMPPQGMPGGYAHTPAMGMGMLDPWGAQPPPAPAWAQPPPPGPLRRATDHDGDHVNPFTVGDHYGPVLEPFLIQVVKASVKLNPLIEPAPDNSDRPYLKWNMLFPSAYTQRSTDPSTMSWINGREEPATFPRITFLRLISKSFPWMITVRATKRTVGVTCGEVIDAIAENMSRLASQTDYHSLPKSKQKTISENYRRNRSRAHGVPGGRLGEGIKRLDWLGTDSMFGGIERNERLVKEICGDVLPCTFSVSCIRRYPMSEQEIKDHEARERTMREHNRSLQPSATTPSIRTSVHSGGSSDDSDD</sequence>
<reference evidence="1 2" key="1">
    <citation type="journal article" date="2021" name="Appl. Environ. Microbiol.">
        <title>Genetic linkage and physical mapping for an oyster mushroom Pleurotus cornucopiae and QTL analysis for the trait cap color.</title>
        <authorList>
            <person name="Zhang Y."/>
            <person name="Gao W."/>
            <person name="Sonnenberg A."/>
            <person name="Chen Q."/>
            <person name="Zhang J."/>
            <person name="Huang C."/>
        </authorList>
    </citation>
    <scope>NUCLEOTIDE SEQUENCE [LARGE SCALE GENOMIC DNA]</scope>
    <source>
        <strain evidence="1">CCMSSC00406</strain>
    </source>
</reference>
<accession>A0ACB7J8V8</accession>
<name>A0ACB7J8V8_PLECO</name>
<protein>
    <submittedName>
        <fullName evidence="1">Uncharacterized protein</fullName>
    </submittedName>
</protein>
<keyword evidence="2" id="KW-1185">Reference proteome</keyword>
<evidence type="ECO:0000313" key="2">
    <source>
        <dbReference type="Proteomes" id="UP000824881"/>
    </source>
</evidence>
<proteinExistence type="predicted"/>
<organism evidence="1 2">
    <name type="scientific">Pleurotus cornucopiae</name>
    <name type="common">Cornucopia mushroom</name>
    <dbReference type="NCBI Taxonomy" id="5321"/>
    <lineage>
        <taxon>Eukaryota</taxon>
        <taxon>Fungi</taxon>
        <taxon>Dikarya</taxon>
        <taxon>Basidiomycota</taxon>
        <taxon>Agaricomycotina</taxon>
        <taxon>Agaricomycetes</taxon>
        <taxon>Agaricomycetidae</taxon>
        <taxon>Agaricales</taxon>
        <taxon>Pleurotineae</taxon>
        <taxon>Pleurotaceae</taxon>
        <taxon>Pleurotus</taxon>
    </lineage>
</organism>
<gene>
    <name evidence="1" type="ORF">CCMSSC00406_0007818</name>
</gene>
<dbReference type="EMBL" id="WQMT02000002">
    <property type="protein sequence ID" value="KAG9225808.1"/>
    <property type="molecule type" value="Genomic_DNA"/>
</dbReference>
<evidence type="ECO:0000313" key="1">
    <source>
        <dbReference type="EMBL" id="KAG9225808.1"/>
    </source>
</evidence>